<organism evidence="1 2">
    <name type="scientific">Adhaeretor mobilis</name>
    <dbReference type="NCBI Taxonomy" id="1930276"/>
    <lineage>
        <taxon>Bacteria</taxon>
        <taxon>Pseudomonadati</taxon>
        <taxon>Planctomycetota</taxon>
        <taxon>Planctomycetia</taxon>
        <taxon>Pirellulales</taxon>
        <taxon>Lacipirellulaceae</taxon>
        <taxon>Adhaeretor</taxon>
    </lineage>
</organism>
<keyword evidence="2" id="KW-1185">Reference proteome</keyword>
<evidence type="ECO:0000313" key="2">
    <source>
        <dbReference type="Proteomes" id="UP000319852"/>
    </source>
</evidence>
<sequence>MANKQRDPVKEAAWRKALHQFAASGLSVREFCRREQLAESAFYAWRRTISDRDKGVDTQPAFVPAVINGAADRDEPLVLMLGSGLELQLPQSLPTERVAQLVQALQSRGGS</sequence>
<dbReference type="OrthoDB" id="8757337at2"/>
<name>A0A517MV94_9BACT</name>
<dbReference type="KEGG" id="amob:HG15A2_20880"/>
<dbReference type="GO" id="GO:0006313">
    <property type="term" value="P:DNA transposition"/>
    <property type="evidence" value="ECO:0007669"/>
    <property type="project" value="InterPro"/>
</dbReference>
<reference evidence="1 2" key="1">
    <citation type="submission" date="2019-02" db="EMBL/GenBank/DDBJ databases">
        <title>Deep-cultivation of Planctomycetes and their phenomic and genomic characterization uncovers novel biology.</title>
        <authorList>
            <person name="Wiegand S."/>
            <person name="Jogler M."/>
            <person name="Boedeker C."/>
            <person name="Pinto D."/>
            <person name="Vollmers J."/>
            <person name="Rivas-Marin E."/>
            <person name="Kohn T."/>
            <person name="Peeters S.H."/>
            <person name="Heuer A."/>
            <person name="Rast P."/>
            <person name="Oberbeckmann S."/>
            <person name="Bunk B."/>
            <person name="Jeske O."/>
            <person name="Meyerdierks A."/>
            <person name="Storesund J.E."/>
            <person name="Kallscheuer N."/>
            <person name="Luecker S."/>
            <person name="Lage O.M."/>
            <person name="Pohl T."/>
            <person name="Merkel B.J."/>
            <person name="Hornburger P."/>
            <person name="Mueller R.-W."/>
            <person name="Bruemmer F."/>
            <person name="Labrenz M."/>
            <person name="Spormann A.M."/>
            <person name="Op den Camp H."/>
            <person name="Overmann J."/>
            <person name="Amann R."/>
            <person name="Jetten M.S.M."/>
            <person name="Mascher T."/>
            <person name="Medema M.H."/>
            <person name="Devos D.P."/>
            <person name="Kaster A.-K."/>
            <person name="Ovreas L."/>
            <person name="Rohde M."/>
            <person name="Galperin M.Y."/>
            <person name="Jogler C."/>
        </authorList>
    </citation>
    <scope>NUCLEOTIDE SEQUENCE [LARGE SCALE GENOMIC DNA]</scope>
    <source>
        <strain evidence="1 2">HG15A2</strain>
    </source>
</reference>
<accession>A0A517MV94</accession>
<protein>
    <recommendedName>
        <fullName evidence="3">Transposase</fullName>
    </recommendedName>
</protein>
<dbReference type="GO" id="GO:0004803">
    <property type="term" value="F:transposase activity"/>
    <property type="evidence" value="ECO:0007669"/>
    <property type="project" value="InterPro"/>
</dbReference>
<dbReference type="GO" id="GO:0003677">
    <property type="term" value="F:DNA binding"/>
    <property type="evidence" value="ECO:0007669"/>
    <property type="project" value="InterPro"/>
</dbReference>
<gene>
    <name evidence="1" type="ORF">HG15A2_20880</name>
</gene>
<evidence type="ECO:0000313" key="1">
    <source>
        <dbReference type="EMBL" id="QDS98803.1"/>
    </source>
</evidence>
<dbReference type="NCBIfam" id="NF047593">
    <property type="entry name" value="IS66_ISAeme5_TnpA"/>
    <property type="match status" value="1"/>
</dbReference>
<evidence type="ECO:0008006" key="3">
    <source>
        <dbReference type="Google" id="ProtNLM"/>
    </source>
</evidence>
<proteinExistence type="predicted"/>
<dbReference type="Pfam" id="PF01527">
    <property type="entry name" value="HTH_Tnp_1"/>
    <property type="match status" value="1"/>
</dbReference>
<dbReference type="Proteomes" id="UP000319852">
    <property type="component" value="Chromosome"/>
</dbReference>
<dbReference type="InterPro" id="IPR002514">
    <property type="entry name" value="Transposase_8"/>
</dbReference>
<dbReference type="RefSeq" id="WP_145060055.1">
    <property type="nucleotide sequence ID" value="NZ_CP036263.1"/>
</dbReference>
<dbReference type="EMBL" id="CP036263">
    <property type="protein sequence ID" value="QDS98803.1"/>
    <property type="molecule type" value="Genomic_DNA"/>
</dbReference>
<dbReference type="AlphaFoldDB" id="A0A517MV94"/>